<evidence type="ECO:0000256" key="3">
    <source>
        <dbReference type="ARBA" id="ARBA00022679"/>
    </source>
</evidence>
<dbReference type="InterPro" id="IPR038765">
    <property type="entry name" value="Papain-like_cys_pep_sf"/>
</dbReference>
<evidence type="ECO:0000313" key="7">
    <source>
        <dbReference type="EMBL" id="CAF4070312.1"/>
    </source>
</evidence>
<dbReference type="EMBL" id="CAJNOT010000308">
    <property type="protein sequence ID" value="CAF0935434.1"/>
    <property type="molecule type" value="Genomic_DNA"/>
</dbReference>
<dbReference type="InterPro" id="IPR007719">
    <property type="entry name" value="PCS_N"/>
</dbReference>
<dbReference type="InterPro" id="IPR040409">
    <property type="entry name" value="PCS-like"/>
</dbReference>
<dbReference type="InterPro" id="IPR038156">
    <property type="entry name" value="PCS_N_sf"/>
</dbReference>
<dbReference type="PROSITE" id="PS51443">
    <property type="entry name" value="PCS"/>
    <property type="match status" value="1"/>
</dbReference>
<dbReference type="Proteomes" id="UP000663836">
    <property type="component" value="Unassembled WGS sequence"/>
</dbReference>
<dbReference type="PANTHER" id="PTHR33447:SF20">
    <property type="entry name" value="GLUTATHIONE GAMMA-GLUTAMYLCYSTEINYLTRANSFERASE"/>
    <property type="match status" value="1"/>
</dbReference>
<dbReference type="EMBL" id="CAJOBD010006787">
    <property type="protein sequence ID" value="CAF4070312.1"/>
    <property type="molecule type" value="Genomic_DNA"/>
</dbReference>
<name>A0A819STY8_9BILA</name>
<evidence type="ECO:0000313" key="8">
    <source>
        <dbReference type="Proteomes" id="UP000663836"/>
    </source>
</evidence>
<dbReference type="EC" id="2.3.2.15" evidence="1"/>
<gene>
    <name evidence="7" type="ORF">JBS370_LOCUS30113</name>
    <name evidence="6" type="ORF">ZHD862_LOCUS9170</name>
</gene>
<dbReference type="AlphaFoldDB" id="A0A819STY8"/>
<dbReference type="GO" id="GO:0016756">
    <property type="term" value="F:glutathione gamma-glutamylcysteinyltransferase activity"/>
    <property type="evidence" value="ECO:0007669"/>
    <property type="project" value="UniProtKB-EC"/>
</dbReference>
<accession>A0A819STY8</accession>
<dbReference type="SUPFAM" id="SSF54001">
    <property type="entry name" value="Cysteine proteinases"/>
    <property type="match status" value="1"/>
</dbReference>
<protein>
    <recommendedName>
        <fullName evidence="1">glutathione gamma-glutamylcysteinyltransferase</fullName>
        <ecNumber evidence="1">2.3.2.15</ecNumber>
    </recommendedName>
</protein>
<dbReference type="GO" id="GO:0046938">
    <property type="term" value="P:phytochelatin biosynthetic process"/>
    <property type="evidence" value="ECO:0007669"/>
    <property type="project" value="InterPro"/>
</dbReference>
<evidence type="ECO:0000259" key="5">
    <source>
        <dbReference type="PROSITE" id="PS51443"/>
    </source>
</evidence>
<sequence length="204" mass="23798">MDLWYPSLIIPLSSSVGQEIFSNSSHVAYDRLNPHFEGQEHLSFCGIACATILLNTLLPYQNWSQSNIYSNVARNHMSNGITLSKLSYVLEKCGLRSRIRYCEDKTIEEQFRKDLRKEKNFLIVNYLRQFKEKNKNHIHRGGHLSLIAGFNQITDHVLILDTSHTRFPHHWLSVKDLIQMMCTYDKMSSRPRGYLVITDPKQIE</sequence>
<evidence type="ECO:0000256" key="4">
    <source>
        <dbReference type="ARBA" id="ARBA00022723"/>
    </source>
</evidence>
<keyword evidence="2" id="KW-0104">Cadmium</keyword>
<dbReference type="Proteomes" id="UP000663864">
    <property type="component" value="Unassembled WGS sequence"/>
</dbReference>
<evidence type="ECO:0000256" key="1">
    <source>
        <dbReference type="ARBA" id="ARBA00012468"/>
    </source>
</evidence>
<comment type="caution">
    <text evidence="7">The sequence shown here is derived from an EMBL/GenBank/DDBJ whole genome shotgun (WGS) entry which is preliminary data.</text>
</comment>
<organism evidence="7 8">
    <name type="scientific">Rotaria sordida</name>
    <dbReference type="NCBI Taxonomy" id="392033"/>
    <lineage>
        <taxon>Eukaryota</taxon>
        <taxon>Metazoa</taxon>
        <taxon>Spiralia</taxon>
        <taxon>Gnathifera</taxon>
        <taxon>Rotifera</taxon>
        <taxon>Eurotatoria</taxon>
        <taxon>Bdelloidea</taxon>
        <taxon>Philodinida</taxon>
        <taxon>Philodinidae</taxon>
        <taxon>Rotaria</taxon>
    </lineage>
</organism>
<dbReference type="GO" id="GO:0046872">
    <property type="term" value="F:metal ion binding"/>
    <property type="evidence" value="ECO:0007669"/>
    <property type="project" value="UniProtKB-KW"/>
</dbReference>
<dbReference type="Pfam" id="PF05023">
    <property type="entry name" value="Phytochelatin"/>
    <property type="match status" value="1"/>
</dbReference>
<dbReference type="PANTHER" id="PTHR33447">
    <property type="entry name" value="GLUTATHIONE GAMMA-GLUTAMYLCYSTEINYLTRANSFERASE"/>
    <property type="match status" value="1"/>
</dbReference>
<proteinExistence type="predicted"/>
<keyword evidence="4" id="KW-0479">Metal-binding</keyword>
<evidence type="ECO:0000313" key="6">
    <source>
        <dbReference type="EMBL" id="CAF0935434.1"/>
    </source>
</evidence>
<keyword evidence="3" id="KW-0808">Transferase</keyword>
<evidence type="ECO:0000256" key="2">
    <source>
        <dbReference type="ARBA" id="ARBA00022539"/>
    </source>
</evidence>
<reference evidence="7" key="1">
    <citation type="submission" date="2021-02" db="EMBL/GenBank/DDBJ databases">
        <authorList>
            <person name="Nowell W R."/>
        </authorList>
    </citation>
    <scope>NUCLEOTIDE SEQUENCE</scope>
</reference>
<dbReference type="GO" id="GO:0010038">
    <property type="term" value="P:response to metal ion"/>
    <property type="evidence" value="ECO:0007669"/>
    <property type="project" value="InterPro"/>
</dbReference>
<feature type="domain" description="Peptidase C83" evidence="5">
    <location>
        <begin position="1"/>
        <end position="202"/>
    </location>
</feature>
<dbReference type="Gene3D" id="3.90.70.30">
    <property type="entry name" value="Phytochelatin synthase, N-terminal domain"/>
    <property type="match status" value="1"/>
</dbReference>